<dbReference type="FunFam" id="1.10.10.10:FF:000008">
    <property type="entry name" value="E2F transcription factor 1"/>
    <property type="match status" value="1"/>
</dbReference>
<keyword evidence="8" id="KW-1185">Reference proteome</keyword>
<evidence type="ECO:0000259" key="6">
    <source>
        <dbReference type="SMART" id="SM01372"/>
    </source>
</evidence>
<keyword evidence="5" id="KW-0539">Nucleus</keyword>
<feature type="domain" description="E2F/DP family winged-helix DNA-binding" evidence="6">
    <location>
        <begin position="27"/>
        <end position="92"/>
    </location>
</feature>
<dbReference type="SUPFAM" id="SSF144074">
    <property type="entry name" value="E2F-DP heterodimerization region"/>
    <property type="match status" value="1"/>
</dbReference>
<dbReference type="PANTHER" id="PTHR12081">
    <property type="entry name" value="TRANSCRIPTION FACTOR E2F"/>
    <property type="match status" value="1"/>
</dbReference>
<evidence type="ECO:0000256" key="5">
    <source>
        <dbReference type="RuleBase" id="RU003796"/>
    </source>
</evidence>
<evidence type="ECO:0000313" key="7">
    <source>
        <dbReference type="Ensembl" id="ENSATEP00000010335.2"/>
    </source>
</evidence>
<protein>
    <recommendedName>
        <fullName evidence="6">E2F/DP family winged-helix DNA-binding domain-containing protein</fullName>
    </recommendedName>
</protein>
<dbReference type="InterPro" id="IPR037241">
    <property type="entry name" value="E2F-DP_heterodim"/>
</dbReference>
<comment type="similarity">
    <text evidence="1 5">Belongs to the E2F/DP family.</text>
</comment>
<dbReference type="GO" id="GO:0000981">
    <property type="term" value="F:DNA-binding transcription factor activity, RNA polymerase II-specific"/>
    <property type="evidence" value="ECO:0007669"/>
    <property type="project" value="TreeGrafter"/>
</dbReference>
<dbReference type="GO" id="GO:0000978">
    <property type="term" value="F:RNA polymerase II cis-regulatory region sequence-specific DNA binding"/>
    <property type="evidence" value="ECO:0007669"/>
    <property type="project" value="InterPro"/>
</dbReference>
<keyword evidence="2 5" id="KW-0805">Transcription regulation</keyword>
<keyword evidence="4 5" id="KW-0804">Transcription</keyword>
<dbReference type="SUPFAM" id="SSF46785">
    <property type="entry name" value="Winged helix' DNA-binding domain"/>
    <property type="match status" value="1"/>
</dbReference>
<name>A0A3Q1HRL9_ANATE</name>
<reference evidence="7" key="2">
    <citation type="submission" date="2025-08" db="UniProtKB">
        <authorList>
            <consortium name="Ensembl"/>
        </authorList>
    </citation>
    <scope>IDENTIFICATION</scope>
</reference>
<dbReference type="GO" id="GO:0090575">
    <property type="term" value="C:RNA polymerase II transcription regulator complex"/>
    <property type="evidence" value="ECO:0007669"/>
    <property type="project" value="TreeGrafter"/>
</dbReference>
<dbReference type="Gene3D" id="6.10.250.540">
    <property type="match status" value="1"/>
</dbReference>
<evidence type="ECO:0000256" key="1">
    <source>
        <dbReference type="ARBA" id="ARBA00010940"/>
    </source>
</evidence>
<comment type="subcellular location">
    <subcellularLocation>
        <location evidence="5">Nucleus</location>
    </subcellularLocation>
</comment>
<dbReference type="InterPro" id="IPR036390">
    <property type="entry name" value="WH_DNA-bd_sf"/>
</dbReference>
<dbReference type="GeneTree" id="ENSGT00940000155115"/>
<evidence type="ECO:0000256" key="3">
    <source>
        <dbReference type="ARBA" id="ARBA00023125"/>
    </source>
</evidence>
<evidence type="ECO:0000256" key="2">
    <source>
        <dbReference type="ARBA" id="ARBA00023015"/>
    </source>
</evidence>
<dbReference type="Proteomes" id="UP000265040">
    <property type="component" value="Chromosome 11"/>
</dbReference>
<gene>
    <name evidence="7" type="primary">E2F3</name>
</gene>
<dbReference type="STRING" id="64144.ENSATEP00000010335"/>
<dbReference type="InterPro" id="IPR003316">
    <property type="entry name" value="E2F_WHTH_DNA-bd_dom"/>
</dbReference>
<reference evidence="7" key="3">
    <citation type="submission" date="2025-09" db="UniProtKB">
        <authorList>
            <consortium name="Ensembl"/>
        </authorList>
    </citation>
    <scope>IDENTIFICATION</scope>
</reference>
<evidence type="ECO:0000256" key="4">
    <source>
        <dbReference type="ARBA" id="ARBA00023163"/>
    </source>
</evidence>
<keyword evidence="3 5" id="KW-0238">DNA-binding</keyword>
<dbReference type="InterPro" id="IPR015633">
    <property type="entry name" value="E2F"/>
</dbReference>
<dbReference type="Ensembl" id="ENSATET00000010517.3">
    <property type="protein sequence ID" value="ENSATEP00000010335.2"/>
    <property type="gene ID" value="ENSATEG00000007283.3"/>
</dbReference>
<evidence type="ECO:0000313" key="8">
    <source>
        <dbReference type="Proteomes" id="UP000265040"/>
    </source>
</evidence>
<dbReference type="AlphaFoldDB" id="A0A3Q1HRL9"/>
<organism evidence="7 8">
    <name type="scientific">Anabas testudineus</name>
    <name type="common">Climbing perch</name>
    <name type="synonym">Anthias testudineus</name>
    <dbReference type="NCBI Taxonomy" id="64144"/>
    <lineage>
        <taxon>Eukaryota</taxon>
        <taxon>Metazoa</taxon>
        <taxon>Chordata</taxon>
        <taxon>Craniata</taxon>
        <taxon>Vertebrata</taxon>
        <taxon>Euteleostomi</taxon>
        <taxon>Actinopterygii</taxon>
        <taxon>Neopterygii</taxon>
        <taxon>Teleostei</taxon>
        <taxon>Neoteleostei</taxon>
        <taxon>Acanthomorphata</taxon>
        <taxon>Anabantaria</taxon>
        <taxon>Anabantiformes</taxon>
        <taxon>Anabantoidei</taxon>
        <taxon>Anabantidae</taxon>
        <taxon>Anabas</taxon>
    </lineage>
</organism>
<reference evidence="7" key="1">
    <citation type="submission" date="2021-04" db="EMBL/GenBank/DDBJ databases">
        <authorList>
            <consortium name="Wellcome Sanger Institute Data Sharing"/>
        </authorList>
    </citation>
    <scope>NUCLEOTIDE SEQUENCE [LARGE SCALE GENOMIC DNA]</scope>
</reference>
<dbReference type="PANTHER" id="PTHR12081:SF44">
    <property type="entry name" value="TRANSCRIPTION FACTOR E2F3"/>
    <property type="match status" value="1"/>
</dbReference>
<dbReference type="InterPro" id="IPR036388">
    <property type="entry name" value="WH-like_DNA-bd_sf"/>
</dbReference>
<dbReference type="Gene3D" id="1.10.10.10">
    <property type="entry name" value="Winged helix-like DNA-binding domain superfamily/Winged helix DNA-binding domain"/>
    <property type="match status" value="1"/>
</dbReference>
<sequence>MASGTHSGGKTPAPSPIARKSLFEKSRCDTSLGILTQRFAELLKCSANGVLDLNEVSQQLNAPKRRVYDVTNVLEGIQLIKKKSKNCIEWLGGKLKVQVCQDLQDLIEEERKLDELIQSCTQQVRHMCEDRHCQRYPLSGNSSWLHFALCCWKSVFYFLLEWWE</sequence>
<proteinExistence type="inferred from homology"/>
<dbReference type="SMART" id="SM01372">
    <property type="entry name" value="E2F_TDP"/>
    <property type="match status" value="1"/>
</dbReference>
<dbReference type="Pfam" id="PF02319">
    <property type="entry name" value="WHD_E2F_TDP"/>
    <property type="match status" value="1"/>
</dbReference>
<accession>A0A3Q1HRL9</accession>